<dbReference type="GO" id="GO:0003677">
    <property type="term" value="F:DNA binding"/>
    <property type="evidence" value="ECO:0007669"/>
    <property type="project" value="UniProtKB-KW"/>
</dbReference>
<dbReference type="SUPFAM" id="SSF56349">
    <property type="entry name" value="DNA breaking-rejoining enzymes"/>
    <property type="match status" value="1"/>
</dbReference>
<proteinExistence type="inferred from homology"/>
<accession>A0A1X1TZI6</accession>
<dbReference type="EMBL" id="LQOT01000019">
    <property type="protein sequence ID" value="ORV49986.1"/>
    <property type="molecule type" value="Genomic_DNA"/>
</dbReference>
<name>A0A1X1TZI6_9MYCO</name>
<evidence type="ECO:0000256" key="2">
    <source>
        <dbReference type="ARBA" id="ARBA00023125"/>
    </source>
</evidence>
<dbReference type="InterPro" id="IPR050090">
    <property type="entry name" value="Tyrosine_recombinase_XerCD"/>
</dbReference>
<dbReference type="PANTHER" id="PTHR30349:SF64">
    <property type="entry name" value="PROPHAGE INTEGRASE INTD-RELATED"/>
    <property type="match status" value="1"/>
</dbReference>
<dbReference type="AlphaFoldDB" id="A0A1X1TZI6"/>
<dbReference type="GO" id="GO:0006310">
    <property type="term" value="P:DNA recombination"/>
    <property type="evidence" value="ECO:0007669"/>
    <property type="project" value="UniProtKB-KW"/>
</dbReference>
<comment type="caution">
    <text evidence="5">The sequence shown here is derived from an EMBL/GenBank/DDBJ whole genome shotgun (WGS) entry which is preliminary data.</text>
</comment>
<dbReference type="GO" id="GO:0015074">
    <property type="term" value="P:DNA integration"/>
    <property type="evidence" value="ECO:0007669"/>
    <property type="project" value="InterPro"/>
</dbReference>
<organism evidence="5 6">
    <name type="scientific">Mycolicibacter engbaekii</name>
    <dbReference type="NCBI Taxonomy" id="188915"/>
    <lineage>
        <taxon>Bacteria</taxon>
        <taxon>Bacillati</taxon>
        <taxon>Actinomycetota</taxon>
        <taxon>Actinomycetes</taxon>
        <taxon>Mycobacteriales</taxon>
        <taxon>Mycobacteriaceae</taxon>
        <taxon>Mycolicibacter</taxon>
    </lineage>
</organism>
<dbReference type="STRING" id="188915.AWC02_05215"/>
<sequence length="250" mass="27199">MLLDRYIQRCREDGELAPKSVDTYAATIAAVRSRMADIRVSEATPGLLDEILRGIRRDHGDTRERHTKVALNSVLTDAVLAGVITTNPVRELKRRRTQRNITKKGAAAIGMEQVRALLAAITSSEACQAKDLADPVTMLAATGLRRGELLALRWEDVDLDAKTLTVVGSVVRLKGEGLLWQDTTKGGKSRSLPLPQFAVTMLRTRKSTWRGPNTAGVIFPSSTGTLRPGQLREAVARGARRVGPAGRVES</sequence>
<dbReference type="InterPro" id="IPR011010">
    <property type="entry name" value="DNA_brk_join_enz"/>
</dbReference>
<protein>
    <recommendedName>
        <fullName evidence="4">Tyr recombinase domain-containing protein</fullName>
    </recommendedName>
</protein>
<comment type="similarity">
    <text evidence="1">Belongs to the 'phage' integrase family.</text>
</comment>
<dbReference type="Gene3D" id="1.10.443.10">
    <property type="entry name" value="Intergrase catalytic core"/>
    <property type="match status" value="1"/>
</dbReference>
<evidence type="ECO:0000256" key="3">
    <source>
        <dbReference type="ARBA" id="ARBA00023172"/>
    </source>
</evidence>
<keyword evidence="6" id="KW-1185">Reference proteome</keyword>
<feature type="domain" description="Tyr recombinase" evidence="4">
    <location>
        <begin position="104"/>
        <end position="250"/>
    </location>
</feature>
<dbReference type="InterPro" id="IPR002104">
    <property type="entry name" value="Integrase_catalytic"/>
</dbReference>
<dbReference type="PANTHER" id="PTHR30349">
    <property type="entry name" value="PHAGE INTEGRASE-RELATED"/>
    <property type="match status" value="1"/>
</dbReference>
<evidence type="ECO:0000256" key="1">
    <source>
        <dbReference type="ARBA" id="ARBA00008857"/>
    </source>
</evidence>
<dbReference type="InterPro" id="IPR013762">
    <property type="entry name" value="Integrase-like_cat_sf"/>
</dbReference>
<reference evidence="5 6" key="1">
    <citation type="submission" date="2016-01" db="EMBL/GenBank/DDBJ databases">
        <title>The new phylogeny of the genus Mycobacterium.</title>
        <authorList>
            <person name="Tarcisio F."/>
            <person name="Conor M."/>
            <person name="Antonella G."/>
            <person name="Elisabetta G."/>
            <person name="Giulia F.S."/>
            <person name="Sara T."/>
            <person name="Anna F."/>
            <person name="Clotilde B."/>
            <person name="Roberto B."/>
            <person name="Veronica D.S."/>
            <person name="Fabio R."/>
            <person name="Monica P."/>
            <person name="Olivier J."/>
            <person name="Enrico T."/>
            <person name="Nicola S."/>
        </authorList>
    </citation>
    <scope>NUCLEOTIDE SEQUENCE [LARGE SCALE GENOMIC DNA]</scope>
    <source>
        <strain evidence="5 6">ATCC 27353</strain>
    </source>
</reference>
<evidence type="ECO:0000313" key="5">
    <source>
        <dbReference type="EMBL" id="ORV49986.1"/>
    </source>
</evidence>
<dbReference type="InterPro" id="IPR010998">
    <property type="entry name" value="Integrase_recombinase_N"/>
</dbReference>
<evidence type="ECO:0000259" key="4">
    <source>
        <dbReference type="PROSITE" id="PS51898"/>
    </source>
</evidence>
<dbReference type="Pfam" id="PF00589">
    <property type="entry name" value="Phage_integrase"/>
    <property type="match status" value="1"/>
</dbReference>
<dbReference type="Gene3D" id="1.10.150.130">
    <property type="match status" value="1"/>
</dbReference>
<evidence type="ECO:0000313" key="6">
    <source>
        <dbReference type="Proteomes" id="UP000193465"/>
    </source>
</evidence>
<gene>
    <name evidence="5" type="ORF">AWC02_05215</name>
</gene>
<dbReference type="Proteomes" id="UP000193465">
    <property type="component" value="Unassembled WGS sequence"/>
</dbReference>
<keyword evidence="2" id="KW-0238">DNA-binding</keyword>
<dbReference type="PROSITE" id="PS51898">
    <property type="entry name" value="TYR_RECOMBINASE"/>
    <property type="match status" value="1"/>
</dbReference>
<keyword evidence="3" id="KW-0233">DNA recombination</keyword>